<dbReference type="Proteomes" id="UP001524501">
    <property type="component" value="Unassembled WGS sequence"/>
</dbReference>
<feature type="transmembrane region" description="Helical" evidence="10">
    <location>
        <begin position="437"/>
        <end position="458"/>
    </location>
</feature>
<comment type="similarity">
    <text evidence="2 9">Belongs to the sodium:solute symporter (SSF) (TC 2.A.21) family.</text>
</comment>
<keyword evidence="3" id="KW-0813">Transport</keyword>
<sequence>MTADQPIPWLTLAGLAAAAVATVAIGIYGVRLARTTSDFLVASRSVGPRWNAAAISGEYLSAASFLGVAGLIAKYGADALWYPIGFTAGYLGLLLFVAAPLRRSGAYTVPDFAEFRLGSARVRTLAMVVVAVVCALYLVPQFQGAGLTLNILLGVPSWVGAAVVGVIVIANVVGGGMRSITFVQAFQYWLKLTAVAIPALVLSVYFFADSHQLGAPAPPTVDEQTTVDITTDVVVQVSAPVTVGGSGTIDGVSNAEAVQLAPGEHHLGEGTSMILEAGSPVPVVAGAPADNSDWITPGWGFGGGHPTYQVYSLIIATFLGTLGLPHVLVRFYTNPDGRAARLTSLAVVGLLGVFYLFPTLLGVFARLYVPQLLITGTSDAAVLLLPGSVFSGWGGQLLAALVAAGAIAAFLSTSSGLLVSIAGVLSTDVLRGRVRDFRIAAILAGVAPLALSLAVTSLDLSRTVGLVFAVAASTLCPLLILGIWWRGLTAAGAGAGMTAGGLVAGTAAAVVVLGGVPDDVAHGWPAAMVAYPAAVSVPLAFTTMVLVSKMTQRQIPADLGRIFTRMHSPERLGVGSDRERELRSP</sequence>
<reference evidence="11 12" key="1">
    <citation type="submission" date="2022-07" db="EMBL/GenBank/DDBJ databases">
        <title>Degradation activity of malathion, p-nitrophenol and potential low-temperature adaptation strategy of Rhodococcus sp. FXJ9.536.</title>
        <authorList>
            <person name="Huang J."/>
            <person name="Huang Y."/>
        </authorList>
    </citation>
    <scope>NUCLEOTIDE SEQUENCE [LARGE SCALE GENOMIC DNA]</scope>
    <source>
        <strain evidence="11 12">FXJ9.536</strain>
    </source>
</reference>
<evidence type="ECO:0000256" key="7">
    <source>
        <dbReference type="ARBA" id="ARBA00022989"/>
    </source>
</evidence>
<evidence type="ECO:0000313" key="12">
    <source>
        <dbReference type="Proteomes" id="UP001524501"/>
    </source>
</evidence>
<evidence type="ECO:0000256" key="8">
    <source>
        <dbReference type="ARBA" id="ARBA00023136"/>
    </source>
</evidence>
<keyword evidence="5 10" id="KW-0812">Transmembrane</keyword>
<feature type="transmembrane region" description="Helical" evidence="10">
    <location>
        <begin position="497"/>
        <end position="516"/>
    </location>
</feature>
<dbReference type="Pfam" id="PF00474">
    <property type="entry name" value="SSF"/>
    <property type="match status" value="2"/>
</dbReference>
<dbReference type="InterPro" id="IPR038377">
    <property type="entry name" value="Na/Glc_symporter_sf"/>
</dbReference>
<evidence type="ECO:0000256" key="2">
    <source>
        <dbReference type="ARBA" id="ARBA00006434"/>
    </source>
</evidence>
<dbReference type="PROSITE" id="PS50283">
    <property type="entry name" value="NA_SOLUT_SYMP_3"/>
    <property type="match status" value="1"/>
</dbReference>
<evidence type="ECO:0000256" key="6">
    <source>
        <dbReference type="ARBA" id="ARBA00022847"/>
    </source>
</evidence>
<name>A0ABT1Q707_9NOCA</name>
<dbReference type="InterPro" id="IPR050277">
    <property type="entry name" value="Sodium:Solute_Symporter"/>
</dbReference>
<feature type="transmembrane region" description="Helical" evidence="10">
    <location>
        <begin position="151"/>
        <end position="176"/>
    </location>
</feature>
<proteinExistence type="inferred from homology"/>
<keyword evidence="8 10" id="KW-0472">Membrane</keyword>
<feature type="transmembrane region" description="Helical" evidence="10">
    <location>
        <begin position="79"/>
        <end position="101"/>
    </location>
</feature>
<comment type="caution">
    <text evidence="11">The sequence shown here is derived from an EMBL/GenBank/DDBJ whole genome shotgun (WGS) entry which is preliminary data.</text>
</comment>
<evidence type="ECO:0000256" key="1">
    <source>
        <dbReference type="ARBA" id="ARBA00004651"/>
    </source>
</evidence>
<organism evidence="11 12">
    <name type="scientific">Rhodococcus tibetensis</name>
    <dbReference type="NCBI Taxonomy" id="2965064"/>
    <lineage>
        <taxon>Bacteria</taxon>
        <taxon>Bacillati</taxon>
        <taxon>Actinomycetota</taxon>
        <taxon>Actinomycetes</taxon>
        <taxon>Mycobacteriales</taxon>
        <taxon>Nocardiaceae</taxon>
        <taxon>Rhodococcus</taxon>
    </lineage>
</organism>
<accession>A0ABT1Q707</accession>
<feature type="transmembrane region" description="Helical" evidence="10">
    <location>
        <begin position="122"/>
        <end position="139"/>
    </location>
</feature>
<feature type="transmembrane region" description="Helical" evidence="10">
    <location>
        <begin position="50"/>
        <end position="73"/>
    </location>
</feature>
<keyword evidence="4" id="KW-1003">Cell membrane</keyword>
<dbReference type="RefSeq" id="WP_255965361.1">
    <property type="nucleotide sequence ID" value="NZ_JANFQF010000001.1"/>
</dbReference>
<dbReference type="EMBL" id="JANFQF010000001">
    <property type="protein sequence ID" value="MCQ4118041.1"/>
    <property type="molecule type" value="Genomic_DNA"/>
</dbReference>
<feature type="transmembrane region" description="Helical" evidence="10">
    <location>
        <begin position="397"/>
        <end position="425"/>
    </location>
</feature>
<evidence type="ECO:0000256" key="10">
    <source>
        <dbReference type="SAM" id="Phobius"/>
    </source>
</evidence>
<comment type="subcellular location">
    <subcellularLocation>
        <location evidence="1">Cell membrane</location>
        <topology evidence="1">Multi-pass membrane protein</topology>
    </subcellularLocation>
</comment>
<dbReference type="InterPro" id="IPR001734">
    <property type="entry name" value="Na/solute_symporter"/>
</dbReference>
<dbReference type="PANTHER" id="PTHR48086:SF6">
    <property type="entry name" value="CATION_ACETATE SYMPORTER ACTP"/>
    <property type="match status" value="1"/>
</dbReference>
<feature type="transmembrane region" description="Helical" evidence="10">
    <location>
        <begin position="345"/>
        <end position="369"/>
    </location>
</feature>
<dbReference type="Gene3D" id="1.20.1730.10">
    <property type="entry name" value="Sodium/glucose cotransporter"/>
    <property type="match status" value="1"/>
</dbReference>
<gene>
    <name evidence="11" type="ORF">NOF53_02420</name>
</gene>
<evidence type="ECO:0000313" key="11">
    <source>
        <dbReference type="EMBL" id="MCQ4118041.1"/>
    </source>
</evidence>
<evidence type="ECO:0000256" key="3">
    <source>
        <dbReference type="ARBA" id="ARBA00022448"/>
    </source>
</evidence>
<keyword evidence="6" id="KW-0769">Symport</keyword>
<feature type="transmembrane region" description="Helical" evidence="10">
    <location>
        <begin position="310"/>
        <end position="333"/>
    </location>
</feature>
<feature type="transmembrane region" description="Helical" evidence="10">
    <location>
        <begin position="464"/>
        <end position="485"/>
    </location>
</feature>
<keyword evidence="12" id="KW-1185">Reference proteome</keyword>
<keyword evidence="7 10" id="KW-1133">Transmembrane helix</keyword>
<feature type="transmembrane region" description="Helical" evidence="10">
    <location>
        <begin position="528"/>
        <end position="547"/>
    </location>
</feature>
<evidence type="ECO:0000256" key="5">
    <source>
        <dbReference type="ARBA" id="ARBA00022692"/>
    </source>
</evidence>
<protein>
    <submittedName>
        <fullName evidence="11">Cation acetate symporter</fullName>
    </submittedName>
</protein>
<dbReference type="CDD" id="cd11480">
    <property type="entry name" value="SLC5sbd_u4"/>
    <property type="match status" value="1"/>
</dbReference>
<dbReference type="PANTHER" id="PTHR48086">
    <property type="entry name" value="SODIUM/PROLINE SYMPORTER-RELATED"/>
    <property type="match status" value="1"/>
</dbReference>
<evidence type="ECO:0000256" key="9">
    <source>
        <dbReference type="RuleBase" id="RU362091"/>
    </source>
</evidence>
<feature type="transmembrane region" description="Helical" evidence="10">
    <location>
        <begin position="6"/>
        <end position="30"/>
    </location>
</feature>
<feature type="transmembrane region" description="Helical" evidence="10">
    <location>
        <begin position="188"/>
        <end position="208"/>
    </location>
</feature>
<evidence type="ECO:0000256" key="4">
    <source>
        <dbReference type="ARBA" id="ARBA00022475"/>
    </source>
</evidence>